<evidence type="ECO:0000313" key="2">
    <source>
        <dbReference type="EMBL" id="GLF94088.1"/>
    </source>
</evidence>
<evidence type="ECO:0000313" key="3">
    <source>
        <dbReference type="Proteomes" id="UP001291653"/>
    </source>
</evidence>
<sequence>MSGAGNGSGARPGAGIDFNPFDFGPCACPDPDCSLKRPGGRARDGFADSPAVARLRERIRQVNDEQRRGPV</sequence>
<dbReference type="Proteomes" id="UP001291653">
    <property type="component" value="Unassembled WGS sequence"/>
</dbReference>
<accession>A0ABQ5NVA8</accession>
<evidence type="ECO:0000256" key="1">
    <source>
        <dbReference type="SAM" id="MobiDB-lite"/>
    </source>
</evidence>
<gene>
    <name evidence="2" type="ORF">SYYSPA8_07345</name>
</gene>
<protein>
    <submittedName>
        <fullName evidence="2">Uncharacterized protein</fullName>
    </submittedName>
</protein>
<keyword evidence="3" id="KW-1185">Reference proteome</keyword>
<dbReference type="EMBL" id="BSBI01000002">
    <property type="protein sequence ID" value="GLF94088.1"/>
    <property type="molecule type" value="Genomic_DNA"/>
</dbReference>
<dbReference type="RefSeq" id="WP_323446153.1">
    <property type="nucleotide sequence ID" value="NZ_BSBI01000002.1"/>
</dbReference>
<reference evidence="2 3" key="1">
    <citation type="submission" date="2022-10" db="EMBL/GenBank/DDBJ databases">
        <title>Draft genome sequence of Streptomyces sp. YSPA8.</title>
        <authorList>
            <person name="Moriuchi R."/>
            <person name="Dohra H."/>
            <person name="Yamamura H."/>
            <person name="Kodani S."/>
        </authorList>
    </citation>
    <scope>NUCLEOTIDE SEQUENCE [LARGE SCALE GENOMIC DNA]</scope>
    <source>
        <strain evidence="2 3">YSPA8</strain>
    </source>
</reference>
<feature type="region of interest" description="Disordered" evidence="1">
    <location>
        <begin position="37"/>
        <end position="71"/>
    </location>
</feature>
<organism evidence="2 3">
    <name type="scientific">Streptomyces yaizuensis</name>
    <dbReference type="NCBI Taxonomy" id="2989713"/>
    <lineage>
        <taxon>Bacteria</taxon>
        <taxon>Bacillati</taxon>
        <taxon>Actinomycetota</taxon>
        <taxon>Actinomycetes</taxon>
        <taxon>Kitasatosporales</taxon>
        <taxon>Streptomycetaceae</taxon>
        <taxon>Streptomyces</taxon>
    </lineage>
</organism>
<feature type="compositionally biased region" description="Basic and acidic residues" evidence="1">
    <location>
        <begin position="54"/>
        <end position="71"/>
    </location>
</feature>
<proteinExistence type="predicted"/>
<comment type="caution">
    <text evidence="2">The sequence shown here is derived from an EMBL/GenBank/DDBJ whole genome shotgun (WGS) entry which is preliminary data.</text>
</comment>
<name>A0ABQ5NVA8_9ACTN</name>